<protein>
    <recommendedName>
        <fullName evidence="2">PiggyBac transposable element-derived protein domain-containing protein</fullName>
    </recommendedName>
</protein>
<gene>
    <name evidence="3" type="ORF">ACAOBT_LOCUS3923</name>
</gene>
<name>A0A9P0NXV2_ACAOB</name>
<evidence type="ECO:0000256" key="1">
    <source>
        <dbReference type="SAM" id="MobiDB-lite"/>
    </source>
</evidence>
<organism evidence="3 4">
    <name type="scientific">Acanthoscelides obtectus</name>
    <name type="common">Bean weevil</name>
    <name type="synonym">Bruchus obtectus</name>
    <dbReference type="NCBI Taxonomy" id="200917"/>
    <lineage>
        <taxon>Eukaryota</taxon>
        <taxon>Metazoa</taxon>
        <taxon>Ecdysozoa</taxon>
        <taxon>Arthropoda</taxon>
        <taxon>Hexapoda</taxon>
        <taxon>Insecta</taxon>
        <taxon>Pterygota</taxon>
        <taxon>Neoptera</taxon>
        <taxon>Endopterygota</taxon>
        <taxon>Coleoptera</taxon>
        <taxon>Polyphaga</taxon>
        <taxon>Cucujiformia</taxon>
        <taxon>Chrysomeloidea</taxon>
        <taxon>Chrysomelidae</taxon>
        <taxon>Bruchinae</taxon>
        <taxon>Bruchini</taxon>
        <taxon>Acanthoscelides</taxon>
    </lineage>
</organism>
<dbReference type="PANTHER" id="PTHR46599:SF3">
    <property type="entry name" value="PIGGYBAC TRANSPOSABLE ELEMENT-DERIVED PROTEIN 4"/>
    <property type="match status" value="1"/>
</dbReference>
<evidence type="ECO:0000259" key="2">
    <source>
        <dbReference type="Pfam" id="PF13843"/>
    </source>
</evidence>
<feature type="domain" description="PiggyBac transposable element-derived protein" evidence="2">
    <location>
        <begin position="220"/>
        <end position="572"/>
    </location>
</feature>
<feature type="compositionally biased region" description="Basic residues" evidence="1">
    <location>
        <begin position="49"/>
        <end position="63"/>
    </location>
</feature>
<keyword evidence="4" id="KW-1185">Reference proteome</keyword>
<dbReference type="OrthoDB" id="6613305at2759"/>
<comment type="caution">
    <text evidence="3">The sequence shown here is derived from an EMBL/GenBank/DDBJ whole genome shotgun (WGS) entry which is preliminary data.</text>
</comment>
<dbReference type="AlphaFoldDB" id="A0A9P0NXV2"/>
<sequence>MRLMKLWNELLSDEEEQGPSELMDNSSDDYLPSHSSSDVDSDTSSLQLKPRKKKAKRLSIKSKKSNDGLQMNKPVLTLSTSDFATAVNSSRSNIIHPSTDSETDDSWQEINPRKKTKRSNNVEMPTVILGSNHRVPQPSTSRDANIIPKEQRQSTIDEVIDEVIAQFCLIDSENESDEDPLHDELHWIPSTSSHLKKFIFDLDHVGVTTQISEDFITKAPYDFFKIFLSDELLDLIVLETNRYARQCENKPLAVNSRLHRRRDTNRVEITTFFGIVMYMGLARLPKMTDYWSKNPLYSNKVSCKMSRNRFELLLRVLHFNDNEIIDKNDRLGKLSPLLENLTNKFKEVYVPEKSVCIDETLVPFRGRLSFRQYIKNKRFKFGIKLYKLCCKDGYTYDIKVYCGKDKHSEKPATVSTVLSLMEPLLDHGRILYTGNYYTSVSLAHELQKRKTHLVGTLRKNRKNNPKNVEAQKLNKGEICAMESNTGVVVLKWHDKRDILCLSTVHTETTTKYTRRGTEIEKPSLVVDYNSCKSFIDLSDQLKSYCSPLRKGVKWYRKLAFEILLGSAVVNAFILYKTVTKAKISITEFRQKIALGMLQIEEVTVRKETENENRKHVLQEVASKGRRKCVACYAKISIEEGRKAAQKKGPKSKIFCDICNKFYCLSCFFDDHNYSL</sequence>
<accession>A0A9P0NXV2</accession>
<dbReference type="PANTHER" id="PTHR46599">
    <property type="entry name" value="PIGGYBAC TRANSPOSABLE ELEMENT-DERIVED PROTEIN 4"/>
    <property type="match status" value="1"/>
</dbReference>
<reference evidence="3" key="1">
    <citation type="submission" date="2022-03" db="EMBL/GenBank/DDBJ databases">
        <authorList>
            <person name="Sayadi A."/>
        </authorList>
    </citation>
    <scope>NUCLEOTIDE SEQUENCE</scope>
</reference>
<dbReference type="InterPro" id="IPR029526">
    <property type="entry name" value="PGBD"/>
</dbReference>
<feature type="compositionally biased region" description="Low complexity" evidence="1">
    <location>
        <begin position="28"/>
        <end position="48"/>
    </location>
</feature>
<evidence type="ECO:0000313" key="3">
    <source>
        <dbReference type="EMBL" id="CAH1961000.1"/>
    </source>
</evidence>
<dbReference type="Proteomes" id="UP001152888">
    <property type="component" value="Unassembled WGS sequence"/>
</dbReference>
<feature type="region of interest" description="Disordered" evidence="1">
    <location>
        <begin position="1"/>
        <end position="73"/>
    </location>
</feature>
<dbReference type="EMBL" id="CAKOFQ010006691">
    <property type="protein sequence ID" value="CAH1961000.1"/>
    <property type="molecule type" value="Genomic_DNA"/>
</dbReference>
<dbReference type="Pfam" id="PF13843">
    <property type="entry name" value="DDE_Tnp_1_7"/>
    <property type="match status" value="1"/>
</dbReference>
<evidence type="ECO:0000313" key="4">
    <source>
        <dbReference type="Proteomes" id="UP001152888"/>
    </source>
</evidence>
<feature type="compositionally biased region" description="Polar residues" evidence="1">
    <location>
        <begin position="91"/>
        <end position="100"/>
    </location>
</feature>
<feature type="region of interest" description="Disordered" evidence="1">
    <location>
        <begin position="91"/>
        <end position="119"/>
    </location>
</feature>
<proteinExistence type="predicted"/>